<evidence type="ECO:0000313" key="11">
    <source>
        <dbReference type="Proteomes" id="UP001172457"/>
    </source>
</evidence>
<dbReference type="PROSITE" id="PS51370">
    <property type="entry name" value="R"/>
    <property type="match status" value="1"/>
</dbReference>
<evidence type="ECO:0000256" key="7">
    <source>
        <dbReference type="SAM" id="MobiDB-lite"/>
    </source>
</evidence>
<dbReference type="GO" id="GO:0005634">
    <property type="term" value="C:nucleus"/>
    <property type="evidence" value="ECO:0007669"/>
    <property type="project" value="UniProtKB-SubCell"/>
</dbReference>
<feature type="region of interest" description="Disordered" evidence="7">
    <location>
        <begin position="322"/>
        <end position="342"/>
    </location>
</feature>
<dbReference type="EMBL" id="JARYMX010000001">
    <property type="protein sequence ID" value="KAJ9567351.1"/>
    <property type="molecule type" value="Genomic_DNA"/>
</dbReference>
<dbReference type="Pfam" id="PF03634">
    <property type="entry name" value="TCP"/>
    <property type="match status" value="1"/>
</dbReference>
<evidence type="ECO:0000259" key="9">
    <source>
        <dbReference type="PROSITE" id="PS51370"/>
    </source>
</evidence>
<evidence type="ECO:0000256" key="4">
    <source>
        <dbReference type="ARBA" id="ARBA00023125"/>
    </source>
</evidence>
<dbReference type="AlphaFoldDB" id="A0AA38WVN3"/>
<proteinExistence type="predicted"/>
<dbReference type="Proteomes" id="UP001172457">
    <property type="component" value="Chromosome 1"/>
</dbReference>
<dbReference type="PROSITE" id="PS51369">
    <property type="entry name" value="TCP"/>
    <property type="match status" value="1"/>
</dbReference>
<dbReference type="GO" id="GO:0043565">
    <property type="term" value="F:sequence-specific DNA binding"/>
    <property type="evidence" value="ECO:0007669"/>
    <property type="project" value="TreeGrafter"/>
</dbReference>
<keyword evidence="11" id="KW-1185">Reference proteome</keyword>
<dbReference type="InterPro" id="IPR017887">
    <property type="entry name" value="TF_TCP_subgr"/>
</dbReference>
<dbReference type="InterPro" id="IPR017888">
    <property type="entry name" value="CYC/TB1_R_domain"/>
</dbReference>
<comment type="subcellular location">
    <subcellularLocation>
        <location evidence="1">Nucleus</location>
    </subcellularLocation>
</comment>
<organism evidence="10 11">
    <name type="scientific">Centaurea solstitialis</name>
    <name type="common">yellow star-thistle</name>
    <dbReference type="NCBI Taxonomy" id="347529"/>
    <lineage>
        <taxon>Eukaryota</taxon>
        <taxon>Viridiplantae</taxon>
        <taxon>Streptophyta</taxon>
        <taxon>Embryophyta</taxon>
        <taxon>Tracheophyta</taxon>
        <taxon>Spermatophyta</taxon>
        <taxon>Magnoliopsida</taxon>
        <taxon>eudicotyledons</taxon>
        <taxon>Gunneridae</taxon>
        <taxon>Pentapetalae</taxon>
        <taxon>asterids</taxon>
        <taxon>campanulids</taxon>
        <taxon>Asterales</taxon>
        <taxon>Asteraceae</taxon>
        <taxon>Carduoideae</taxon>
        <taxon>Cardueae</taxon>
        <taxon>Centaureinae</taxon>
        <taxon>Centaurea</taxon>
    </lineage>
</organism>
<reference evidence="10" key="1">
    <citation type="submission" date="2023-03" db="EMBL/GenBank/DDBJ databases">
        <title>Chromosome-scale reference genome and RAD-based genetic map of yellow starthistle (Centaurea solstitialis) reveal putative structural variation and QTLs associated with invader traits.</title>
        <authorList>
            <person name="Reatini B."/>
            <person name="Cang F.A."/>
            <person name="Jiang Q."/>
            <person name="Mckibben M.T.W."/>
            <person name="Barker M.S."/>
            <person name="Rieseberg L.H."/>
            <person name="Dlugosch K.M."/>
        </authorList>
    </citation>
    <scope>NUCLEOTIDE SEQUENCE</scope>
    <source>
        <strain evidence="10">CAN-66</strain>
        <tissue evidence="10">Leaf</tissue>
    </source>
</reference>
<comment type="caution">
    <text evidence="10">The sequence shown here is derived from an EMBL/GenBank/DDBJ whole genome shotgun (WGS) entry which is preliminary data.</text>
</comment>
<sequence>MYPSFHLNYPHYTPLEDELFQQQAFSNGVVAHEHSTRNTTTNVRSTTMENSNYNNGSFVTGTTDGINRSNSRVILGSNGLTGKRSSKKDRHSKIDTARGPRDRRMRLSLDVARKFFKLQDMLGFDKASNTIEWLLMKSKPAIQDLLPDQQLNQGSSLLLGVSNSPPSSASECEVLSGFDDQSMEKAGEDQFVAIDKAKSAPCSSNKEKMKLDRGLKKSAHIHHSLVKETRDKARARARKRTTEKRNNKLGCDQYSKFRTSLDQIMDQNVNRLGSCITFRENQVQTADQHQYPSSHSQLIKQGVVGDNGSLISGNWSPSSLFNYQHNPGPSHEHQLPWEGNNN</sequence>
<dbReference type="InterPro" id="IPR005333">
    <property type="entry name" value="Transcription_factor_TCP"/>
</dbReference>
<gene>
    <name evidence="10" type="ORF">OSB04_003317</name>
</gene>
<keyword evidence="3" id="KW-0805">Transcription regulation</keyword>
<evidence type="ECO:0000256" key="3">
    <source>
        <dbReference type="ARBA" id="ARBA00023015"/>
    </source>
</evidence>
<evidence type="ECO:0000256" key="6">
    <source>
        <dbReference type="ARBA" id="ARBA00023242"/>
    </source>
</evidence>
<dbReference type="GO" id="GO:2000032">
    <property type="term" value="P:regulation of secondary shoot formation"/>
    <property type="evidence" value="ECO:0007669"/>
    <property type="project" value="TreeGrafter"/>
</dbReference>
<evidence type="ECO:0000256" key="2">
    <source>
        <dbReference type="ARBA" id="ARBA00022473"/>
    </source>
</evidence>
<feature type="compositionally biased region" description="Basic and acidic residues" evidence="7">
    <location>
        <begin position="92"/>
        <end position="101"/>
    </location>
</feature>
<keyword evidence="4" id="KW-0238">DNA-binding</keyword>
<accession>A0AA38WVN3</accession>
<evidence type="ECO:0000259" key="8">
    <source>
        <dbReference type="PROSITE" id="PS51369"/>
    </source>
</evidence>
<dbReference type="GO" id="GO:0003700">
    <property type="term" value="F:DNA-binding transcription factor activity"/>
    <property type="evidence" value="ECO:0007669"/>
    <property type="project" value="InterPro"/>
</dbReference>
<evidence type="ECO:0000256" key="1">
    <source>
        <dbReference type="ARBA" id="ARBA00004123"/>
    </source>
</evidence>
<feature type="region of interest" description="Disordered" evidence="7">
    <location>
        <begin position="70"/>
        <end position="101"/>
    </location>
</feature>
<feature type="domain" description="R" evidence="9">
    <location>
        <begin position="227"/>
        <end position="244"/>
    </location>
</feature>
<protein>
    <submittedName>
        <fullName evidence="10">Uncharacterized protein</fullName>
    </submittedName>
</protein>
<keyword evidence="2" id="KW-0217">Developmental protein</keyword>
<evidence type="ECO:0000256" key="5">
    <source>
        <dbReference type="ARBA" id="ARBA00023163"/>
    </source>
</evidence>
<feature type="domain" description="TCP" evidence="8">
    <location>
        <begin position="87"/>
        <end position="145"/>
    </location>
</feature>
<keyword evidence="5" id="KW-0804">Transcription</keyword>
<dbReference type="PANTHER" id="PTHR31072:SF148">
    <property type="entry name" value="TRANSCRIPTION FACTOR, TCP-RELATED"/>
    <property type="match status" value="1"/>
</dbReference>
<dbReference type="PANTHER" id="PTHR31072">
    <property type="entry name" value="TRANSCRIPTION FACTOR TCP4-RELATED"/>
    <property type="match status" value="1"/>
</dbReference>
<keyword evidence="6" id="KW-0539">Nucleus</keyword>
<name>A0AA38WVN3_9ASTR</name>
<evidence type="ECO:0000313" key="10">
    <source>
        <dbReference type="EMBL" id="KAJ9567351.1"/>
    </source>
</evidence>